<keyword evidence="6" id="KW-0677">Repeat</keyword>
<evidence type="ECO:0000256" key="4">
    <source>
        <dbReference type="ARBA" id="ARBA00022692"/>
    </source>
</evidence>
<comment type="similarity">
    <text evidence="2">Belongs to the G-protein coupled receptor 2 family. Adhesion G-protein coupled receptor (ADGR) subfamily.</text>
</comment>
<evidence type="ECO:0000256" key="2">
    <source>
        <dbReference type="ARBA" id="ARBA00007343"/>
    </source>
</evidence>
<comment type="caution">
    <text evidence="20">The sequence shown here is derived from an EMBL/GenBank/DDBJ whole genome shotgun (WGS) entry which is preliminary data.</text>
</comment>
<evidence type="ECO:0000256" key="9">
    <source>
        <dbReference type="ARBA" id="ARBA00023136"/>
    </source>
</evidence>
<keyword evidence="5" id="KW-0732">Signal</keyword>
<keyword evidence="21" id="KW-1185">Reference proteome</keyword>
<dbReference type="PROSITE" id="PS50261">
    <property type="entry name" value="G_PROTEIN_RECEP_F2_4"/>
    <property type="match status" value="1"/>
</dbReference>
<evidence type="ECO:0000256" key="15">
    <source>
        <dbReference type="SAM" id="Phobius"/>
    </source>
</evidence>
<feature type="domain" description="G-protein coupled receptors family 2 profile 1" evidence="17">
    <location>
        <begin position="259"/>
        <end position="350"/>
    </location>
</feature>
<feature type="region of interest" description="Disordered" evidence="14">
    <location>
        <begin position="1428"/>
        <end position="1519"/>
    </location>
</feature>
<evidence type="ECO:0008006" key="22">
    <source>
        <dbReference type="Google" id="ProtNLM"/>
    </source>
</evidence>
<feature type="transmembrane region" description="Helical" evidence="15">
    <location>
        <begin position="942"/>
        <end position="968"/>
    </location>
</feature>
<evidence type="ECO:0000256" key="14">
    <source>
        <dbReference type="SAM" id="MobiDB-lite"/>
    </source>
</evidence>
<dbReference type="SUPFAM" id="SSF81321">
    <property type="entry name" value="Family A G protein-coupled receptor-like"/>
    <property type="match status" value="1"/>
</dbReference>
<feature type="region of interest" description="Disordered" evidence="14">
    <location>
        <begin position="1576"/>
        <end position="1597"/>
    </location>
</feature>
<protein>
    <recommendedName>
        <fullName evidence="22">Adhesion G protein-coupled receptor A3</fullName>
    </recommendedName>
</protein>
<dbReference type="PANTHER" id="PTHR45930">
    <property type="entry name" value="G-PROTEIN COUPLED RECEPTOR 124-LIKE PROTEIN"/>
    <property type="match status" value="1"/>
</dbReference>
<dbReference type="EMBL" id="JAODUP010000774">
    <property type="protein sequence ID" value="KAK2144259.1"/>
    <property type="molecule type" value="Genomic_DNA"/>
</dbReference>
<dbReference type="InterPro" id="IPR013151">
    <property type="entry name" value="Immunoglobulin_dom"/>
</dbReference>
<organism evidence="20 21">
    <name type="scientific">Paralvinella palmiformis</name>
    <dbReference type="NCBI Taxonomy" id="53620"/>
    <lineage>
        <taxon>Eukaryota</taxon>
        <taxon>Metazoa</taxon>
        <taxon>Spiralia</taxon>
        <taxon>Lophotrochozoa</taxon>
        <taxon>Annelida</taxon>
        <taxon>Polychaeta</taxon>
        <taxon>Sedentaria</taxon>
        <taxon>Canalipalpata</taxon>
        <taxon>Terebellida</taxon>
        <taxon>Terebelliformia</taxon>
        <taxon>Alvinellidae</taxon>
        <taxon>Paralvinella</taxon>
    </lineage>
</organism>
<dbReference type="InterPro" id="IPR017981">
    <property type="entry name" value="GPCR_2-like_7TM"/>
</dbReference>
<evidence type="ECO:0000259" key="19">
    <source>
        <dbReference type="PROSITE" id="PS50835"/>
    </source>
</evidence>
<dbReference type="InterPro" id="IPR001879">
    <property type="entry name" value="GPCR_2_extracellular_dom"/>
</dbReference>
<feature type="compositionally biased region" description="Polar residues" evidence="14">
    <location>
        <begin position="1349"/>
        <end position="1377"/>
    </location>
</feature>
<dbReference type="InterPro" id="IPR003599">
    <property type="entry name" value="Ig_sub"/>
</dbReference>
<feature type="transmembrane region" description="Helical" evidence="15">
    <location>
        <begin position="717"/>
        <end position="738"/>
    </location>
</feature>
<evidence type="ECO:0000313" key="20">
    <source>
        <dbReference type="EMBL" id="KAK2144259.1"/>
    </source>
</evidence>
<dbReference type="InterPro" id="IPR000832">
    <property type="entry name" value="GPCR_2_secretin-like"/>
</dbReference>
<dbReference type="InterPro" id="IPR000203">
    <property type="entry name" value="GPS"/>
</dbReference>
<dbReference type="InterPro" id="IPR003591">
    <property type="entry name" value="Leu-rich_rpt_typical-subtyp"/>
</dbReference>
<dbReference type="SMART" id="SM00082">
    <property type="entry name" value="LRRCT"/>
    <property type="match status" value="1"/>
</dbReference>
<proteinExistence type="inferred from homology"/>
<dbReference type="InterPro" id="IPR036445">
    <property type="entry name" value="GPCR_2_extracell_dom_sf"/>
</dbReference>
<keyword evidence="3" id="KW-0433">Leucine-rich repeat</keyword>
<dbReference type="InterPro" id="IPR032675">
    <property type="entry name" value="LRR_dom_sf"/>
</dbReference>
<keyword evidence="8" id="KW-0297">G-protein coupled receptor</keyword>
<dbReference type="InterPro" id="IPR007110">
    <property type="entry name" value="Ig-like_dom"/>
</dbReference>
<comment type="subcellular location">
    <subcellularLocation>
        <location evidence="1">Membrane</location>
        <topology evidence="1">Multi-pass membrane protein</topology>
    </subcellularLocation>
</comment>
<sequence>MLSIVSDLPHEDTRHRNIVSISYRDSVRSEWPLMGDTVNGLALFWDLSSNQIKSIEPGAFSGLISLIKLDLSGNGLKMVNASLFEGMPKLQKLELAGNELSTIPEGTFDVLPSLVKVDFQSRKLVCDCLLQWIVKWQKMKNVRIRDSTVCEEPPEHRGRSVKDLKKKQFTCDEEVELAYFELSPATSQVVFEGDQLQFECRASVRDMDAHMMWVRGGQKIANNQTLGILIHQTYSPDNSILMQSLILRRLQVSHSGVWTCFIQTARGNTSKSVNVIVMSLQATYCPAVNNITAKGTYSWPKTVSGLKTSLPCERGPAAWYKGESAAMATHMCTVEGHWEQLDVNQCAYVSEVTQILEQYSTIEFANSSEVLAYMEKLLGEITDKMDIVYISRIMESINKQVKVNDKVADFLLETASKLSVLDSSLLRAAQAQDGSCSKIIKVLDSLPKELLWDSQLVHKSSPYILMAAYQVTADDFEGMTCNVYKPKGSKDKSYSDIYHDDSLVCVEGPNSTTTDRDGFELEASIHIPGDIFHSVRCLYPLCSKSDSFHLQFIVYKNSKLFPVVGRSGNRASQQRVVTSVISANIAGVSVDNTSSPIVTKLRLPEKVANHRAVYWDFLANNGKGSWLSRGCSIVKQKAGIATVHCNHLTHFGISQDISVTKTPIYNNRYVWFTALFTMSPIMYAGSVMLTACTMAVIITYISGHKFIQMPSKNKHAVANMCLCLLLLCVTFTLGICLHEPVTACQIVGVTVHYLSLAELFWIIILTFTIYKKLSKAIHPPPAPVDSLEEAPPPRSVVTCYLIGWGIPVIICGISGAIKWKDYGKSGTYCFLPLDSAVVTFFGPVGIVLFVLFFMFLRLGCLLRNSSIWNQAPSGNENDTEEIQVMDGHTDSATEDLITTVAAAGTVISEDLPVITSGSLTKKDLTASQIDLQCHPTSQLKGLMFLVFLYLLTWTAGALAITLPFLGLIPYQDLIFSYLYGFISTGLGVYILVFYCIRRQDCREAWRRCCVYPAEKIEIEEIPPPMSMHQVNQIQISNHIQSASSVSSVHSNTISSFNPGLYGLQKPSKINLLPSQTSGTDHSFTGSQDPQNILFYNPRQNGIARKYWERKNHRKMLSQMSKEMNADSGHSSTTEGRGGMIYAGGKRLSYHGNSSDGNLPQSINLPIQPRNGIILDPRVGGQLLSKPEMLENVYNSLSRREMHDPQASLTIDPVTGAPMLCAPINRQLNAPATGYVMPYHPINYLALDSSSSQLAGSSHLIPPTEGLNYLHVQPLINETPLHFSPNQYLLDITGLHGGGLQPGLSTSIPQTICQHQKNTLPRSRDFDGQSLTSNGPISHTEPPSLDCGKSATTKVTNNPTDILDLSNNPHNDSNSCNKSKVPGHVTESDGDMFSDTDPFLKEIKQRIPQSHVGRPPEQHLRNIKNTSSIVSDVSSKSPTPPACDLNGCTSSDGGVNMRVSPRVSSQSSHDGKGSGADSQQSKPSRTHSEPIHDSGSYQKSNHSQSLPRSGNKSWEEEFANKPRNKSSYAFVNHDYRERVLHKLIKQSQQSGSSLVDSGVSWLPRSVSAYEQVLTTETDTLVEESSSSGSDDSDADDDIWVLQQARRRKKLNQETSV</sequence>
<keyword evidence="11" id="KW-0675">Receptor</keyword>
<dbReference type="InterPro" id="IPR051963">
    <property type="entry name" value="Adhesion_GPCR_A"/>
</dbReference>
<keyword evidence="4 15" id="KW-0812">Transmembrane</keyword>
<dbReference type="Pfam" id="PF26588">
    <property type="entry name" value="GAIN_ADGRA3"/>
    <property type="match status" value="1"/>
</dbReference>
<dbReference type="GO" id="GO:0005886">
    <property type="term" value="C:plasma membrane"/>
    <property type="evidence" value="ECO:0007669"/>
    <property type="project" value="TreeGrafter"/>
</dbReference>
<dbReference type="PROSITE" id="PS50221">
    <property type="entry name" value="GAIN_B"/>
    <property type="match status" value="1"/>
</dbReference>
<dbReference type="InterPro" id="IPR058808">
    <property type="entry name" value="GAIN_ADGRA2/3"/>
</dbReference>
<evidence type="ECO:0000256" key="5">
    <source>
        <dbReference type="ARBA" id="ARBA00022729"/>
    </source>
</evidence>
<dbReference type="Gene3D" id="2.60.220.50">
    <property type="match status" value="1"/>
</dbReference>
<dbReference type="InterPro" id="IPR057244">
    <property type="entry name" value="GAIN_B"/>
</dbReference>
<accession>A0AAD9J0U9</accession>
<evidence type="ECO:0000256" key="7">
    <source>
        <dbReference type="ARBA" id="ARBA00022989"/>
    </source>
</evidence>
<evidence type="ECO:0000256" key="1">
    <source>
        <dbReference type="ARBA" id="ARBA00004141"/>
    </source>
</evidence>
<name>A0AAD9J0U9_9ANNE</name>
<feature type="region of interest" description="Disordered" evidence="14">
    <location>
        <begin position="1315"/>
        <end position="1395"/>
    </location>
</feature>
<keyword evidence="7 15" id="KW-1133">Transmembrane helix</keyword>
<feature type="compositionally biased region" description="Polar residues" evidence="14">
    <location>
        <begin position="1494"/>
        <end position="1511"/>
    </location>
</feature>
<dbReference type="Pfam" id="PF13855">
    <property type="entry name" value="LRR_8"/>
    <property type="match status" value="1"/>
</dbReference>
<evidence type="ECO:0000313" key="21">
    <source>
        <dbReference type="Proteomes" id="UP001208570"/>
    </source>
</evidence>
<reference evidence="20" key="1">
    <citation type="journal article" date="2023" name="Mol. Biol. Evol.">
        <title>Third-Generation Sequencing Reveals the Adaptive Role of the Epigenome in Three Deep-Sea Polychaetes.</title>
        <authorList>
            <person name="Perez M."/>
            <person name="Aroh O."/>
            <person name="Sun Y."/>
            <person name="Lan Y."/>
            <person name="Juniper S.K."/>
            <person name="Young C.R."/>
            <person name="Angers B."/>
            <person name="Qian P.Y."/>
        </authorList>
    </citation>
    <scope>NUCLEOTIDE SEQUENCE</scope>
    <source>
        <strain evidence="20">P08H-3</strain>
    </source>
</reference>
<dbReference type="PROSITE" id="PS50835">
    <property type="entry name" value="IG_LIKE"/>
    <property type="match status" value="1"/>
</dbReference>
<evidence type="ECO:0000256" key="11">
    <source>
        <dbReference type="ARBA" id="ARBA00023170"/>
    </source>
</evidence>
<feature type="transmembrane region" description="Helical" evidence="15">
    <location>
        <begin position="797"/>
        <end position="817"/>
    </location>
</feature>
<dbReference type="InterPro" id="IPR036179">
    <property type="entry name" value="Ig-like_dom_sf"/>
</dbReference>
<evidence type="ECO:0000256" key="6">
    <source>
        <dbReference type="ARBA" id="ARBA00022737"/>
    </source>
</evidence>
<gene>
    <name evidence="20" type="ORF">LSH36_773g00046</name>
</gene>
<dbReference type="InterPro" id="IPR001611">
    <property type="entry name" value="Leu-rich_rpt"/>
</dbReference>
<dbReference type="PANTHER" id="PTHR45930:SF4">
    <property type="entry name" value="ADHESION G PROTEIN-COUPLED RECEPTOR A3"/>
    <property type="match status" value="1"/>
</dbReference>
<keyword evidence="9 15" id="KW-0472">Membrane</keyword>
<feature type="transmembrane region" description="Helical" evidence="15">
    <location>
        <begin position="669"/>
        <end position="697"/>
    </location>
</feature>
<keyword evidence="10" id="KW-1015">Disulfide bond</keyword>
<dbReference type="InterPro" id="IPR000483">
    <property type="entry name" value="Cys-rich_flank_reg_C"/>
</dbReference>
<dbReference type="SUPFAM" id="SSF111418">
    <property type="entry name" value="Hormone receptor domain"/>
    <property type="match status" value="1"/>
</dbReference>
<feature type="transmembrane region" description="Helical" evidence="15">
    <location>
        <begin position="750"/>
        <end position="770"/>
    </location>
</feature>
<evidence type="ECO:0000256" key="10">
    <source>
        <dbReference type="ARBA" id="ARBA00023157"/>
    </source>
</evidence>
<dbReference type="GO" id="GO:0007166">
    <property type="term" value="P:cell surface receptor signaling pathway"/>
    <property type="evidence" value="ECO:0007669"/>
    <property type="project" value="InterPro"/>
</dbReference>
<evidence type="ECO:0000256" key="13">
    <source>
        <dbReference type="ARBA" id="ARBA00023319"/>
    </source>
</evidence>
<feature type="compositionally biased region" description="Low complexity" evidence="14">
    <location>
        <begin position="1576"/>
        <end position="1588"/>
    </location>
</feature>
<dbReference type="InterPro" id="IPR046338">
    <property type="entry name" value="GAIN_dom_sf"/>
</dbReference>
<feature type="domain" description="GAIN-B" evidence="16">
    <location>
        <begin position="510"/>
        <end position="661"/>
    </location>
</feature>
<dbReference type="Gene3D" id="3.80.10.10">
    <property type="entry name" value="Ribonuclease Inhibitor"/>
    <property type="match status" value="1"/>
</dbReference>
<feature type="domain" description="G-protein coupled receptors family 2 profile 2" evidence="18">
    <location>
        <begin position="678"/>
        <end position="998"/>
    </location>
</feature>
<dbReference type="InterPro" id="IPR013783">
    <property type="entry name" value="Ig-like_fold"/>
</dbReference>
<keyword evidence="13" id="KW-0393">Immunoglobulin domain</keyword>
<evidence type="ECO:0000256" key="3">
    <source>
        <dbReference type="ARBA" id="ARBA00022614"/>
    </source>
</evidence>
<dbReference type="SUPFAM" id="SSF48726">
    <property type="entry name" value="Immunoglobulin"/>
    <property type="match status" value="1"/>
</dbReference>
<dbReference type="Proteomes" id="UP001208570">
    <property type="component" value="Unassembled WGS sequence"/>
</dbReference>
<dbReference type="Pfam" id="PF01825">
    <property type="entry name" value="GPS"/>
    <property type="match status" value="1"/>
</dbReference>
<evidence type="ECO:0000259" key="18">
    <source>
        <dbReference type="PROSITE" id="PS50261"/>
    </source>
</evidence>
<dbReference type="SMART" id="SM00409">
    <property type="entry name" value="IG"/>
    <property type="match status" value="1"/>
</dbReference>
<evidence type="ECO:0000256" key="8">
    <source>
        <dbReference type="ARBA" id="ARBA00023040"/>
    </source>
</evidence>
<evidence type="ECO:0000256" key="12">
    <source>
        <dbReference type="ARBA" id="ARBA00023224"/>
    </source>
</evidence>
<keyword evidence="12" id="KW-0807">Transducer</keyword>
<dbReference type="Pfam" id="PF00002">
    <property type="entry name" value="7tm_2"/>
    <property type="match status" value="1"/>
</dbReference>
<dbReference type="GO" id="GO:0004930">
    <property type="term" value="F:G protein-coupled receptor activity"/>
    <property type="evidence" value="ECO:0007669"/>
    <property type="project" value="UniProtKB-KW"/>
</dbReference>
<dbReference type="SMART" id="SM00303">
    <property type="entry name" value="GPS"/>
    <property type="match status" value="1"/>
</dbReference>
<evidence type="ECO:0000259" key="17">
    <source>
        <dbReference type="PROSITE" id="PS50227"/>
    </source>
</evidence>
<feature type="transmembrane region" description="Helical" evidence="15">
    <location>
        <begin position="974"/>
        <end position="996"/>
    </location>
</feature>
<evidence type="ECO:0000259" key="16">
    <source>
        <dbReference type="PROSITE" id="PS50221"/>
    </source>
</evidence>
<dbReference type="Gene3D" id="2.60.40.10">
    <property type="entry name" value="Immunoglobulins"/>
    <property type="match status" value="1"/>
</dbReference>
<dbReference type="Pfam" id="PF00047">
    <property type="entry name" value="ig"/>
    <property type="match status" value="1"/>
</dbReference>
<dbReference type="SMART" id="SM00369">
    <property type="entry name" value="LRR_TYP"/>
    <property type="match status" value="3"/>
</dbReference>
<dbReference type="Gene3D" id="1.20.1070.10">
    <property type="entry name" value="Rhodopsin 7-helix transmembrane proteins"/>
    <property type="match status" value="1"/>
</dbReference>
<feature type="transmembrane region" description="Helical" evidence="15">
    <location>
        <begin position="837"/>
        <end position="856"/>
    </location>
</feature>
<dbReference type="SUPFAM" id="SSF52058">
    <property type="entry name" value="L domain-like"/>
    <property type="match status" value="1"/>
</dbReference>
<dbReference type="PROSITE" id="PS50227">
    <property type="entry name" value="G_PROTEIN_RECEP_F2_3"/>
    <property type="match status" value="1"/>
</dbReference>
<feature type="domain" description="Ig-like" evidence="19">
    <location>
        <begin position="178"/>
        <end position="274"/>
    </location>
</feature>